<evidence type="ECO:0000313" key="3">
    <source>
        <dbReference type="EMBL" id="NMH95734.1"/>
    </source>
</evidence>
<accession>A0ABX1S682</accession>
<dbReference type="Proteomes" id="UP000820669">
    <property type="component" value="Unassembled WGS sequence"/>
</dbReference>
<evidence type="ECO:0000256" key="2">
    <source>
        <dbReference type="SAM" id="SignalP"/>
    </source>
</evidence>
<reference evidence="3 4" key="1">
    <citation type="submission" date="2020-04" db="EMBL/GenBank/DDBJ databases">
        <authorList>
            <person name="Klaysubun C."/>
            <person name="Duangmal K."/>
            <person name="Lipun K."/>
        </authorList>
    </citation>
    <scope>NUCLEOTIDE SEQUENCE [LARGE SCALE GENOMIC DNA]</scope>
    <source>
        <strain evidence="3 4">K10HN5</strain>
    </source>
</reference>
<organism evidence="3 4">
    <name type="scientific">Pseudonocardia acidicola</name>
    <dbReference type="NCBI Taxonomy" id="2724939"/>
    <lineage>
        <taxon>Bacteria</taxon>
        <taxon>Bacillati</taxon>
        <taxon>Actinomycetota</taxon>
        <taxon>Actinomycetes</taxon>
        <taxon>Pseudonocardiales</taxon>
        <taxon>Pseudonocardiaceae</taxon>
        <taxon>Pseudonocardia</taxon>
    </lineage>
</organism>
<proteinExistence type="predicted"/>
<comment type="caution">
    <text evidence="3">The sequence shown here is derived from an EMBL/GenBank/DDBJ whole genome shotgun (WGS) entry which is preliminary data.</text>
</comment>
<gene>
    <name evidence="3" type="ORF">HF526_00105</name>
</gene>
<feature type="chain" id="PRO_5045893160" evidence="2">
    <location>
        <begin position="28"/>
        <end position="198"/>
    </location>
</feature>
<evidence type="ECO:0000313" key="4">
    <source>
        <dbReference type="Proteomes" id="UP000820669"/>
    </source>
</evidence>
<dbReference type="RefSeq" id="WP_169379117.1">
    <property type="nucleotide sequence ID" value="NZ_JAAXLA010000001.1"/>
</dbReference>
<keyword evidence="2" id="KW-0732">Signal</keyword>
<feature type="region of interest" description="Disordered" evidence="1">
    <location>
        <begin position="174"/>
        <end position="198"/>
    </location>
</feature>
<dbReference type="EMBL" id="JAAXLA010000001">
    <property type="protein sequence ID" value="NMH95734.1"/>
    <property type="molecule type" value="Genomic_DNA"/>
</dbReference>
<evidence type="ECO:0000256" key="1">
    <source>
        <dbReference type="SAM" id="MobiDB-lite"/>
    </source>
</evidence>
<sequence length="198" mass="19671">MAGIGSRRALNWLVSALMLLGSIEAMAGCGPKSAGMAAGSGTPVSAAPSTASAGAGCQQVNSVSFDKTKFVLHAGLAFGAFHHFIYTPYKNGSFAAGAHGRTAALVKAGLAGAFTVHELNIAKQDAESDPHLCKLVAPFDEASAGLSGLAAKIKDGTAGPQDLDKVNGQVTTLQQGSAANGVPVPDQVPSDAQLAGGA</sequence>
<feature type="signal peptide" evidence="2">
    <location>
        <begin position="1"/>
        <end position="27"/>
    </location>
</feature>
<keyword evidence="4" id="KW-1185">Reference proteome</keyword>
<protein>
    <submittedName>
        <fullName evidence="3">Uncharacterized protein</fullName>
    </submittedName>
</protein>
<name>A0ABX1S682_9PSEU</name>